<dbReference type="GO" id="GO:0008422">
    <property type="term" value="F:beta-glucosidase activity"/>
    <property type="evidence" value="ECO:0007669"/>
    <property type="project" value="UniProtKB-ARBA"/>
</dbReference>
<reference evidence="7 8" key="1">
    <citation type="submission" date="2018-08" db="EMBL/GenBank/DDBJ databases">
        <title>A genome reference for cultivated species of the human gut microbiota.</title>
        <authorList>
            <person name="Zou Y."/>
            <person name="Xue W."/>
            <person name="Luo G."/>
        </authorList>
    </citation>
    <scope>NUCLEOTIDE SEQUENCE [LARGE SCALE GENOMIC DNA]</scope>
    <source>
        <strain evidence="5 7">AF16-31</strain>
        <strain evidence="6 8">AM22-12LB</strain>
    </source>
</reference>
<evidence type="ECO:0000256" key="1">
    <source>
        <dbReference type="ARBA" id="ARBA00005336"/>
    </source>
</evidence>
<keyword evidence="3" id="KW-0812">Transmembrane</keyword>
<dbReference type="Gene3D" id="2.60.40.10">
    <property type="entry name" value="Immunoglobulins"/>
    <property type="match status" value="1"/>
</dbReference>
<dbReference type="Gene3D" id="1.20.1250.20">
    <property type="entry name" value="MFS general substrate transporter like domains"/>
    <property type="match status" value="1"/>
</dbReference>
<dbReference type="FunFam" id="2.60.40.10:FF:000495">
    <property type="entry name" value="Periplasmic beta-glucosidase"/>
    <property type="match status" value="1"/>
</dbReference>
<keyword evidence="3" id="KW-0472">Membrane</keyword>
<dbReference type="Proteomes" id="UP000286595">
    <property type="component" value="Unassembled WGS sequence"/>
</dbReference>
<accession>A0A3R6HEV0</accession>
<dbReference type="InterPro" id="IPR050288">
    <property type="entry name" value="Cellulose_deg_GH3"/>
</dbReference>
<evidence type="ECO:0000256" key="2">
    <source>
        <dbReference type="ARBA" id="ARBA00022801"/>
    </source>
</evidence>
<dbReference type="Pfam" id="PF13347">
    <property type="entry name" value="MFS_2"/>
    <property type="match status" value="1"/>
</dbReference>
<evidence type="ECO:0000313" key="5">
    <source>
        <dbReference type="EMBL" id="RGU45360.1"/>
    </source>
</evidence>
<dbReference type="SUPFAM" id="SSF103473">
    <property type="entry name" value="MFS general substrate transporter"/>
    <property type="match status" value="1"/>
</dbReference>
<dbReference type="SMART" id="SM01217">
    <property type="entry name" value="Fn3_like"/>
    <property type="match status" value="1"/>
</dbReference>
<comment type="caution">
    <text evidence="6">The sequence shown here is derived from an EMBL/GenBank/DDBJ whole genome shotgun (WGS) entry which is preliminary data.</text>
</comment>
<dbReference type="InterPro" id="IPR026891">
    <property type="entry name" value="Fn3-like"/>
</dbReference>
<keyword evidence="3" id="KW-1133">Transmembrane helix</keyword>
<evidence type="ECO:0000313" key="7">
    <source>
        <dbReference type="Proteomes" id="UP000285693"/>
    </source>
</evidence>
<dbReference type="Proteomes" id="UP000285693">
    <property type="component" value="Unassembled WGS sequence"/>
</dbReference>
<dbReference type="AlphaFoldDB" id="A0A3R6HEV0"/>
<proteinExistence type="inferred from homology"/>
<evidence type="ECO:0000313" key="6">
    <source>
        <dbReference type="EMBL" id="RHG63039.1"/>
    </source>
</evidence>
<keyword evidence="2" id="KW-0378">Hydrolase</keyword>
<gene>
    <name evidence="6" type="ORF">DW252_01265</name>
    <name evidence="5" type="ORF">DWW65_08690</name>
</gene>
<dbReference type="PANTHER" id="PTHR42715:SF10">
    <property type="entry name" value="BETA-GLUCOSIDASE"/>
    <property type="match status" value="1"/>
</dbReference>
<dbReference type="PANTHER" id="PTHR42715">
    <property type="entry name" value="BETA-GLUCOSIDASE"/>
    <property type="match status" value="1"/>
</dbReference>
<name>A0A3R6HEV0_9FIRM</name>
<dbReference type="InterPro" id="IPR013783">
    <property type="entry name" value="Ig-like_fold"/>
</dbReference>
<comment type="similarity">
    <text evidence="1">Belongs to the glycosyl hydrolase 3 family.</text>
</comment>
<sequence length="250" mass="27824">MIMKKRREIRMENEANKKYLSVPKKIAYGSGDFGSNFFYMLVSSFMMLYLTDSVGLNAGVVGTLMMVSKLLDGVTDVFFGSLIDKTHSKMGKARPWMFFSAIPLAYFGEGKSYTEFTYSDLSVTEETDSRGKVDVFCTLTNAGKRDGEEVVQLYFTDEVASMIRPAKELAGFCRVFIKAGESKRIHFSMNTDQTAFLDSHMQWIVEAGEITVGVGGSSEEIQLTGKFVITDTAVIDGKTRGFYAKSNIVD</sequence>
<protein>
    <recommendedName>
        <fullName evidence="4">Fibronectin type III-like domain-containing protein</fullName>
    </recommendedName>
</protein>
<dbReference type="EMBL" id="QRIM01000001">
    <property type="protein sequence ID" value="RHG63039.1"/>
    <property type="molecule type" value="Genomic_DNA"/>
</dbReference>
<dbReference type="InterPro" id="IPR036259">
    <property type="entry name" value="MFS_trans_sf"/>
</dbReference>
<evidence type="ECO:0000313" key="8">
    <source>
        <dbReference type="Proteomes" id="UP000286595"/>
    </source>
</evidence>
<evidence type="ECO:0000259" key="4">
    <source>
        <dbReference type="SMART" id="SM01217"/>
    </source>
</evidence>
<feature type="domain" description="Fibronectin type III-like" evidence="4">
    <location>
        <begin position="149"/>
        <end position="218"/>
    </location>
</feature>
<feature type="transmembrane region" description="Helical" evidence="3">
    <location>
        <begin position="26"/>
        <end position="50"/>
    </location>
</feature>
<organism evidence="6 8">
    <name type="scientific">Coprococcus comes</name>
    <dbReference type="NCBI Taxonomy" id="410072"/>
    <lineage>
        <taxon>Bacteria</taxon>
        <taxon>Bacillati</taxon>
        <taxon>Bacillota</taxon>
        <taxon>Clostridia</taxon>
        <taxon>Lachnospirales</taxon>
        <taxon>Lachnospiraceae</taxon>
        <taxon>Coprococcus</taxon>
    </lineage>
</organism>
<evidence type="ECO:0000256" key="3">
    <source>
        <dbReference type="SAM" id="Phobius"/>
    </source>
</evidence>
<dbReference type="Pfam" id="PF14310">
    <property type="entry name" value="Fn3-like"/>
    <property type="match status" value="1"/>
</dbReference>
<dbReference type="EMBL" id="QRXY01000010">
    <property type="protein sequence ID" value="RGU45360.1"/>
    <property type="molecule type" value="Genomic_DNA"/>
</dbReference>